<dbReference type="SUPFAM" id="SSF111331">
    <property type="entry name" value="NAD kinase/diacylglycerol kinase-like"/>
    <property type="match status" value="1"/>
</dbReference>
<dbReference type="InterPro" id="IPR017438">
    <property type="entry name" value="ATP-NAD_kinase_N"/>
</dbReference>
<dbReference type="GO" id="GO:0006741">
    <property type="term" value="P:NADP+ biosynthetic process"/>
    <property type="evidence" value="ECO:0007669"/>
    <property type="project" value="UniProtKB-UniRule"/>
</dbReference>
<comment type="caution">
    <text evidence="5">Lacks conserved residue(s) required for the propagation of feature annotation.</text>
</comment>
<dbReference type="InterPro" id="IPR002504">
    <property type="entry name" value="NADK"/>
</dbReference>
<keyword evidence="4 5" id="KW-0520">NAD</keyword>
<feature type="binding site" evidence="5">
    <location>
        <position position="166"/>
    </location>
    <ligand>
        <name>NAD(+)</name>
        <dbReference type="ChEBI" id="CHEBI:57540"/>
    </ligand>
</feature>
<proteinExistence type="inferred from homology"/>
<dbReference type="GO" id="GO:0003951">
    <property type="term" value="F:NAD+ kinase activity"/>
    <property type="evidence" value="ECO:0007669"/>
    <property type="project" value="UniProtKB-UniRule"/>
</dbReference>
<keyword evidence="3 5" id="KW-0521">NADP</keyword>
<feature type="binding site" evidence="5">
    <location>
        <position position="71"/>
    </location>
    <ligand>
        <name>NAD(+)</name>
        <dbReference type="ChEBI" id="CHEBI:57540"/>
    </ligand>
</feature>
<dbReference type="EC" id="2.7.1.23" evidence="5"/>
<feature type="binding site" evidence="5">
    <location>
        <position position="174"/>
    </location>
    <ligand>
        <name>NAD(+)</name>
        <dbReference type="ChEBI" id="CHEBI:57540"/>
    </ligand>
</feature>
<dbReference type="GO" id="GO:0005737">
    <property type="term" value="C:cytoplasm"/>
    <property type="evidence" value="ECO:0007669"/>
    <property type="project" value="UniProtKB-SubCell"/>
</dbReference>
<gene>
    <name evidence="5" type="primary">nadK</name>
    <name evidence="6" type="ORF">K9W46_01390</name>
</gene>
<dbReference type="PANTHER" id="PTHR20275:SF0">
    <property type="entry name" value="NAD KINASE"/>
    <property type="match status" value="1"/>
</dbReference>
<dbReference type="HAMAP" id="MF_00361">
    <property type="entry name" value="NAD_kinase"/>
    <property type="match status" value="1"/>
</dbReference>
<dbReference type="InterPro" id="IPR036390">
    <property type="entry name" value="WH_DNA-bd_sf"/>
</dbReference>
<comment type="subcellular location">
    <subcellularLocation>
        <location evidence="5">Cytoplasm</location>
    </subcellularLocation>
</comment>
<dbReference type="CDD" id="cd00090">
    <property type="entry name" value="HTH_ARSR"/>
    <property type="match status" value="1"/>
</dbReference>
<dbReference type="EMBL" id="CP084167">
    <property type="protein sequence ID" value="UJG43854.1"/>
    <property type="molecule type" value="Genomic_DNA"/>
</dbReference>
<dbReference type="InterPro" id="IPR036388">
    <property type="entry name" value="WH-like_DNA-bd_sf"/>
</dbReference>
<feature type="binding site" evidence="5">
    <location>
        <position position="164"/>
    </location>
    <ligand>
        <name>NAD(+)</name>
        <dbReference type="ChEBI" id="CHEBI:57540"/>
    </ligand>
</feature>
<dbReference type="InterPro" id="IPR017437">
    <property type="entry name" value="ATP-NAD_kinase_PpnK-typ_C"/>
</dbReference>
<evidence type="ECO:0000256" key="1">
    <source>
        <dbReference type="ARBA" id="ARBA00022679"/>
    </source>
</evidence>
<evidence type="ECO:0000256" key="5">
    <source>
        <dbReference type="HAMAP-Rule" id="MF_00361"/>
    </source>
</evidence>
<dbReference type="GO" id="GO:0005524">
    <property type="term" value="F:ATP binding"/>
    <property type="evidence" value="ECO:0007669"/>
    <property type="project" value="UniProtKB-KW"/>
</dbReference>
<dbReference type="Proteomes" id="UP001200513">
    <property type="component" value="Chromosome"/>
</dbReference>
<name>A0A9Y1BRF3_9ARCH</name>
<comment type="catalytic activity">
    <reaction evidence="5">
        <text>NAD(+) + ATP = ADP + NADP(+) + H(+)</text>
        <dbReference type="Rhea" id="RHEA:18629"/>
        <dbReference type="ChEBI" id="CHEBI:15378"/>
        <dbReference type="ChEBI" id="CHEBI:30616"/>
        <dbReference type="ChEBI" id="CHEBI:57540"/>
        <dbReference type="ChEBI" id="CHEBI:58349"/>
        <dbReference type="ChEBI" id="CHEBI:456216"/>
        <dbReference type="EC" id="2.7.1.23"/>
    </reaction>
</comment>
<feature type="binding site" evidence="5">
    <location>
        <begin position="136"/>
        <end position="137"/>
    </location>
    <ligand>
        <name>NAD(+)</name>
        <dbReference type="ChEBI" id="CHEBI:57540"/>
    </ligand>
</feature>
<keyword evidence="5" id="KW-0547">Nucleotide-binding</keyword>
<accession>A0A9Y1BRF3</accession>
<dbReference type="GO" id="GO:0019674">
    <property type="term" value="P:NAD+ metabolic process"/>
    <property type="evidence" value="ECO:0007669"/>
    <property type="project" value="InterPro"/>
</dbReference>
<dbReference type="PANTHER" id="PTHR20275">
    <property type="entry name" value="NAD KINASE"/>
    <property type="match status" value="1"/>
</dbReference>
<keyword evidence="5" id="KW-0963">Cytoplasm</keyword>
<dbReference type="AlphaFoldDB" id="A0A9Y1BRF3"/>
<evidence type="ECO:0000256" key="2">
    <source>
        <dbReference type="ARBA" id="ARBA00022777"/>
    </source>
</evidence>
<comment type="similarity">
    <text evidence="5">Belongs to the NAD kinase family.</text>
</comment>
<sequence length="348" mass="38691">MKILMVIAEEEAFKNFADTIREQLSKNSDNISFSKISESELDIALQKSKHLRYITAIDIIISVGDTGTFLKSIFLSNGEKPVIAASSEQISFFTEITPNNLEEAVTSILSKSYTIDKYNRVALQDSLSNEYLPALNEIAIFPKRSAQLMSYTLTLDNNHIYRGRADGLIVSTPLGSTGYALSANGPIAYGNPDITLIVPVNPLNKDHHPVVAPAESIISISNLKAKTQIEVIIDGQIRKKLDGQTIKILKARKKAKVIRISKNVNILSRLRNRLVELDLQSLEGVPPSAKYIFKLLHTEGEMTQSEIIQSTGLPSRTVRNALKILSEKGLVGKRRYLHDARQSIYFLI</sequence>
<feature type="binding site" evidence="5">
    <location>
        <begin position="177"/>
        <end position="182"/>
    </location>
    <ligand>
        <name>NAD(+)</name>
        <dbReference type="ChEBI" id="CHEBI:57540"/>
    </ligand>
</feature>
<keyword evidence="2 5" id="KW-0418">Kinase</keyword>
<dbReference type="InterPro" id="IPR016064">
    <property type="entry name" value="NAD/diacylglycerol_kinase_sf"/>
</dbReference>
<dbReference type="Pfam" id="PF20143">
    <property type="entry name" value="NAD_kinase_C"/>
    <property type="match status" value="1"/>
</dbReference>
<feature type="binding site" evidence="5">
    <location>
        <position position="236"/>
    </location>
    <ligand>
        <name>NAD(+)</name>
        <dbReference type="ChEBI" id="CHEBI:57540"/>
    </ligand>
</feature>
<dbReference type="Gene3D" id="1.10.10.10">
    <property type="entry name" value="Winged helix-like DNA-binding domain superfamily/Winged helix DNA-binding domain"/>
    <property type="match status" value="1"/>
</dbReference>
<protein>
    <recommendedName>
        <fullName evidence="5">NAD kinase</fullName>
        <ecNumber evidence="5">2.7.1.23</ecNumber>
    </recommendedName>
    <alternativeName>
        <fullName evidence="5">ATP-dependent NAD kinase</fullName>
    </alternativeName>
</protein>
<keyword evidence="5" id="KW-0067">ATP-binding</keyword>
<dbReference type="GO" id="GO:0046872">
    <property type="term" value="F:metal ion binding"/>
    <property type="evidence" value="ECO:0007669"/>
    <property type="project" value="UniProtKB-UniRule"/>
</dbReference>
<dbReference type="InterPro" id="IPR011991">
    <property type="entry name" value="ArsR-like_HTH"/>
</dbReference>
<reference evidence="6" key="1">
    <citation type="journal article" date="2022" name="Nat. Microbiol.">
        <title>Unique mobile elements and scalable gene flow at the prokaryote-eukaryote boundary revealed by circularized Asgard archaea genomes.</title>
        <authorList>
            <person name="Wu F."/>
            <person name="Speth D.R."/>
            <person name="Philosof A."/>
            <person name="Cremiere A."/>
            <person name="Narayanan A."/>
            <person name="Barco R.A."/>
            <person name="Connon S.A."/>
            <person name="Amend J.P."/>
            <person name="Antoshechkin I.A."/>
            <person name="Orphan V.J."/>
        </authorList>
    </citation>
    <scope>NUCLEOTIDE SEQUENCE</scope>
    <source>
        <strain evidence="6">PR6</strain>
    </source>
</reference>
<comment type="cofactor">
    <cofactor evidence="5">
        <name>a divalent metal cation</name>
        <dbReference type="ChEBI" id="CHEBI:60240"/>
    </cofactor>
</comment>
<evidence type="ECO:0000256" key="3">
    <source>
        <dbReference type="ARBA" id="ARBA00022857"/>
    </source>
</evidence>
<comment type="function">
    <text evidence="5">Involved in the regulation of the intracellular balance of NAD and NADP, and is a key enzyme in the biosynthesis of NADP. Catalyzes specifically the phosphorylation on 2'-hydroxyl of the adenosine moiety of NAD to yield NADP.</text>
</comment>
<evidence type="ECO:0000256" key="4">
    <source>
        <dbReference type="ARBA" id="ARBA00023027"/>
    </source>
</evidence>
<dbReference type="Gene3D" id="2.60.200.30">
    <property type="entry name" value="Probable inorganic polyphosphate/atp-NAD kinase, domain 2"/>
    <property type="match status" value="1"/>
</dbReference>
<keyword evidence="1 5" id="KW-0808">Transferase</keyword>
<dbReference type="Gene3D" id="3.40.50.10330">
    <property type="entry name" value="Probable inorganic polyphosphate/atp-NAD kinase, domain 1"/>
    <property type="match status" value="1"/>
</dbReference>
<evidence type="ECO:0000313" key="6">
    <source>
        <dbReference type="EMBL" id="UJG43854.1"/>
    </source>
</evidence>
<dbReference type="SUPFAM" id="SSF46785">
    <property type="entry name" value="Winged helix' DNA-binding domain"/>
    <property type="match status" value="1"/>
</dbReference>
<organism evidence="6">
    <name type="scientific">Candidatus Heimdallarchaeum endolithica</name>
    <dbReference type="NCBI Taxonomy" id="2876572"/>
    <lineage>
        <taxon>Archaea</taxon>
        <taxon>Promethearchaeati</taxon>
        <taxon>Candidatus Heimdallarchaeota</taxon>
        <taxon>Candidatus Heimdallarchaeia (ex Rinke et al. 2021) (nom. nud.)</taxon>
        <taxon>Candidatus Heimdallarchaeales</taxon>
        <taxon>Candidatus Heimdallarchaeaceae</taxon>
        <taxon>Candidatus Heimdallarchaeum</taxon>
    </lineage>
</organism>